<reference evidence="3" key="1">
    <citation type="journal article" date="2019" name="Int. J. Syst. Evol. Microbiol.">
        <title>The Global Catalogue of Microorganisms (GCM) 10K type strain sequencing project: providing services to taxonomists for standard genome sequencing and annotation.</title>
        <authorList>
            <consortium name="The Broad Institute Genomics Platform"/>
            <consortium name="The Broad Institute Genome Sequencing Center for Infectious Disease"/>
            <person name="Wu L."/>
            <person name="Ma J."/>
        </authorList>
    </citation>
    <scope>NUCLEOTIDE SEQUENCE [LARGE SCALE GENOMIC DNA]</scope>
    <source>
        <strain evidence="3">KCTC 62192</strain>
    </source>
</reference>
<name>A0ABV7AG54_9RHOB</name>
<dbReference type="RefSeq" id="WP_377832533.1">
    <property type="nucleotide sequence ID" value="NZ_JBHRSK010000004.1"/>
</dbReference>
<dbReference type="Proteomes" id="UP001595443">
    <property type="component" value="Unassembled WGS sequence"/>
</dbReference>
<keyword evidence="3" id="KW-1185">Reference proteome</keyword>
<dbReference type="InterPro" id="IPR018968">
    <property type="entry name" value="Phasin"/>
</dbReference>
<dbReference type="EMBL" id="JBHRSK010000004">
    <property type="protein sequence ID" value="MFC2967886.1"/>
    <property type="molecule type" value="Genomic_DNA"/>
</dbReference>
<proteinExistence type="predicted"/>
<evidence type="ECO:0000259" key="1">
    <source>
        <dbReference type="Pfam" id="PF09361"/>
    </source>
</evidence>
<feature type="domain" description="Phasin" evidence="1">
    <location>
        <begin position="23"/>
        <end position="113"/>
    </location>
</feature>
<comment type="caution">
    <text evidence="2">The sequence shown here is derived from an EMBL/GenBank/DDBJ whole genome shotgun (WGS) entry which is preliminary data.</text>
</comment>
<gene>
    <name evidence="2" type="ORF">ACFOES_07255</name>
</gene>
<evidence type="ECO:0000313" key="2">
    <source>
        <dbReference type="EMBL" id="MFC2967886.1"/>
    </source>
</evidence>
<accession>A0ABV7AG54</accession>
<sequence length="128" mass="14084">MAPRKSTASPDIWKFTSAIPDARDGMAAFLRPQAKMVEAMLAQNVEMLDFMKDRFEKDRAMMAELAEAEDPSALMGLWSDFWQRMMADYSTESGKLASSMSSIAGQALKSVSEEGKAMTDTLSASGRK</sequence>
<organism evidence="2 3">
    <name type="scientific">Acidimangrovimonas pyrenivorans</name>
    <dbReference type="NCBI Taxonomy" id="2030798"/>
    <lineage>
        <taxon>Bacteria</taxon>
        <taxon>Pseudomonadati</taxon>
        <taxon>Pseudomonadota</taxon>
        <taxon>Alphaproteobacteria</taxon>
        <taxon>Rhodobacterales</taxon>
        <taxon>Paracoccaceae</taxon>
        <taxon>Acidimangrovimonas</taxon>
    </lineage>
</organism>
<evidence type="ECO:0000313" key="3">
    <source>
        <dbReference type="Proteomes" id="UP001595443"/>
    </source>
</evidence>
<dbReference type="Pfam" id="PF09361">
    <property type="entry name" value="Phasin_2"/>
    <property type="match status" value="1"/>
</dbReference>
<protein>
    <submittedName>
        <fullName evidence="2">Phasin family protein</fullName>
    </submittedName>
</protein>